<comment type="caution">
    <text evidence="1">The sequence shown here is derived from an EMBL/GenBank/DDBJ whole genome shotgun (WGS) entry which is preliminary data.</text>
</comment>
<name>A0A5J4S1G8_9ZZZZ</name>
<dbReference type="AlphaFoldDB" id="A0A5J4S1G8"/>
<dbReference type="Pfam" id="PF14254">
    <property type="entry name" value="DUF4348"/>
    <property type="match status" value="1"/>
</dbReference>
<proteinExistence type="predicted"/>
<reference evidence="1" key="1">
    <citation type="submission" date="2019-03" db="EMBL/GenBank/DDBJ databases">
        <title>Single cell metagenomics reveals metabolic interactions within the superorganism composed of flagellate Streblomastix strix and complex community of Bacteroidetes bacteria on its surface.</title>
        <authorList>
            <person name="Treitli S.C."/>
            <person name="Kolisko M."/>
            <person name="Husnik F."/>
            <person name="Keeling P."/>
            <person name="Hampl V."/>
        </authorList>
    </citation>
    <scope>NUCLEOTIDE SEQUENCE</scope>
    <source>
        <strain evidence="1">STM</strain>
    </source>
</reference>
<sequence length="264" mass="31212">MLILLYLYACGSKKNTDSYTLSSEPIAQIEEISEKLKGVQTDGLFDDFIYQFISDSLFQRQRILFPLPYNKLDSSSKIEQADWQHDDLFAKENLYTLFFDKEEDMELSKDTSLTSVQVEWIFPENHTIKKYDFKRTRQSWYLRGIELIAIEKEEGINFTDFFFRFCNDSVFQYEHIKKPLTFITNDPDDDFSIIKTTLGLDQWTAFKPEFPDKLSNIDYGQRYNNKGGKKIVALKGIGNGFSSILYFQRKEDRWDLYKFEDVSN</sequence>
<accession>A0A5J4S1G8</accession>
<dbReference type="InterPro" id="IPR025590">
    <property type="entry name" value="DUF4348"/>
</dbReference>
<gene>
    <name evidence="1" type="ORF">EZS27_012161</name>
</gene>
<organism evidence="1">
    <name type="scientific">termite gut metagenome</name>
    <dbReference type="NCBI Taxonomy" id="433724"/>
    <lineage>
        <taxon>unclassified sequences</taxon>
        <taxon>metagenomes</taxon>
        <taxon>organismal metagenomes</taxon>
    </lineage>
</organism>
<dbReference type="Gene3D" id="3.10.450.410">
    <property type="match status" value="2"/>
</dbReference>
<dbReference type="EMBL" id="SNRY01000496">
    <property type="protein sequence ID" value="KAA6339949.1"/>
    <property type="molecule type" value="Genomic_DNA"/>
</dbReference>
<evidence type="ECO:0008006" key="2">
    <source>
        <dbReference type="Google" id="ProtNLM"/>
    </source>
</evidence>
<protein>
    <recommendedName>
        <fullName evidence="2">DUF4348 domain-containing protein</fullName>
    </recommendedName>
</protein>
<evidence type="ECO:0000313" key="1">
    <source>
        <dbReference type="EMBL" id="KAA6339949.1"/>
    </source>
</evidence>